<dbReference type="Proteomes" id="UP001232163">
    <property type="component" value="Unassembled WGS sequence"/>
</dbReference>
<evidence type="ECO:0000259" key="1">
    <source>
        <dbReference type="Pfam" id="PF10882"/>
    </source>
</evidence>
<dbReference type="EMBL" id="JAURUR010000009">
    <property type="protein sequence ID" value="MDP9765234.1"/>
    <property type="molecule type" value="Genomic_DNA"/>
</dbReference>
<dbReference type="RefSeq" id="WP_307466950.1">
    <property type="nucleotide sequence ID" value="NZ_JAURUR010000009.1"/>
</dbReference>
<keyword evidence="3" id="KW-1185">Reference proteome</keyword>
<comment type="caution">
    <text evidence="2">The sequence shown here is derived from an EMBL/GenBank/DDBJ whole genome shotgun (WGS) entry which is preliminary data.</text>
</comment>
<proteinExistence type="predicted"/>
<evidence type="ECO:0000313" key="3">
    <source>
        <dbReference type="Proteomes" id="UP001232163"/>
    </source>
</evidence>
<sequence length="124" mass="13583">MESAVLVLLLALPVLLFLAGRSGVRYRWTDDALVVQAGLRRARFPYAATHARLTAQPLGARLWGTQAPGTVTGRFALDRGAVHALATTARPAQALLLRRAGQLYYVTPDHPADHLHRFLPEHAE</sequence>
<organism evidence="2 3">
    <name type="scientific">Deinococcus enclensis</name>
    <dbReference type="NCBI Taxonomy" id="1049582"/>
    <lineage>
        <taxon>Bacteria</taxon>
        <taxon>Thermotogati</taxon>
        <taxon>Deinococcota</taxon>
        <taxon>Deinococci</taxon>
        <taxon>Deinococcales</taxon>
        <taxon>Deinococcaceae</taxon>
        <taxon>Deinococcus</taxon>
    </lineage>
</organism>
<name>A0ABT9MFF8_9DEIO</name>
<dbReference type="Pfam" id="PF10882">
    <property type="entry name" value="bPH_5"/>
    <property type="match status" value="1"/>
</dbReference>
<reference evidence="2 3" key="1">
    <citation type="submission" date="2023-07" db="EMBL/GenBank/DDBJ databases">
        <title>Genomic Encyclopedia of Type Strains, Phase IV (KMG-IV): sequencing the most valuable type-strain genomes for metagenomic binning, comparative biology and taxonomic classification.</title>
        <authorList>
            <person name="Goeker M."/>
        </authorList>
    </citation>
    <scope>NUCLEOTIDE SEQUENCE [LARGE SCALE GENOMIC DNA]</scope>
    <source>
        <strain evidence="2 3">NIO-1023</strain>
    </source>
</reference>
<accession>A0ABT9MFF8</accession>
<evidence type="ECO:0000313" key="2">
    <source>
        <dbReference type="EMBL" id="MDP9765234.1"/>
    </source>
</evidence>
<gene>
    <name evidence="2" type="ORF">QO006_002682</name>
</gene>
<feature type="domain" description="Bacterial Pleckstrin homology" evidence="1">
    <location>
        <begin position="25"/>
        <end position="112"/>
    </location>
</feature>
<dbReference type="InterPro" id="IPR027783">
    <property type="entry name" value="Bacterial_PH-related"/>
</dbReference>
<protein>
    <recommendedName>
        <fullName evidence="1">Bacterial Pleckstrin homology domain-containing protein</fullName>
    </recommendedName>
</protein>